<reference evidence="1 2" key="2">
    <citation type="submission" date="2019-08" db="EMBL/GenBank/DDBJ databases">
        <authorList>
            <person name="Henke P."/>
        </authorList>
    </citation>
    <scope>NUCLEOTIDE SEQUENCE [LARGE SCALE GENOMIC DNA]</scope>
    <source>
        <strain evidence="1">Phe10_nw2017</strain>
    </source>
</reference>
<feature type="non-terminal residue" evidence="1">
    <location>
        <position position="74"/>
    </location>
</feature>
<dbReference type="EMBL" id="SRHE01000820">
    <property type="protein sequence ID" value="TWW08141.1"/>
    <property type="molecule type" value="Genomic_DNA"/>
</dbReference>
<keyword evidence="2" id="KW-1185">Reference proteome</keyword>
<comment type="caution">
    <text evidence="1">The sequence shown here is derived from an EMBL/GenBank/DDBJ whole genome shotgun (WGS) entry which is preliminary data.</text>
</comment>
<accession>A0A5C6M562</accession>
<gene>
    <name evidence="1" type="ORF">E3A20_27290</name>
</gene>
<dbReference type="Proteomes" id="UP000321083">
    <property type="component" value="Unassembled WGS sequence"/>
</dbReference>
<proteinExistence type="predicted"/>
<protein>
    <submittedName>
        <fullName evidence="1">Uncharacterized protein</fullName>
    </submittedName>
</protein>
<dbReference type="AlphaFoldDB" id="A0A5C6M562"/>
<organism evidence="1 2">
    <name type="scientific">Planctomyces bekefii</name>
    <dbReference type="NCBI Taxonomy" id="1653850"/>
    <lineage>
        <taxon>Bacteria</taxon>
        <taxon>Pseudomonadati</taxon>
        <taxon>Planctomycetota</taxon>
        <taxon>Planctomycetia</taxon>
        <taxon>Planctomycetales</taxon>
        <taxon>Planctomycetaceae</taxon>
        <taxon>Planctomyces</taxon>
    </lineage>
</organism>
<reference evidence="1 2" key="1">
    <citation type="submission" date="2019-08" db="EMBL/GenBank/DDBJ databases">
        <title>100 year-old enigma solved: identification of Planctomyces bekefii, the type genus and species of the phylum Planctomycetes.</title>
        <authorList>
            <person name="Svetlana D.N."/>
            <person name="Overmann J."/>
        </authorList>
    </citation>
    <scope>NUCLEOTIDE SEQUENCE [LARGE SCALE GENOMIC DNA]</scope>
    <source>
        <strain evidence="1">Phe10_nw2017</strain>
    </source>
</reference>
<name>A0A5C6M562_9PLAN</name>
<evidence type="ECO:0000313" key="1">
    <source>
        <dbReference type="EMBL" id="TWW08141.1"/>
    </source>
</evidence>
<sequence>MTESAATPGPRPGTLTAANGTVVTIPADWVLLPPGDAALTRRVKAAGDHWVVQERKGRRTFSLGVWAAAHTIET</sequence>
<evidence type="ECO:0000313" key="2">
    <source>
        <dbReference type="Proteomes" id="UP000321083"/>
    </source>
</evidence>